<dbReference type="PANTHER" id="PTHR43401">
    <property type="entry name" value="L-THREONINE 3-DEHYDROGENASE"/>
    <property type="match status" value="1"/>
</dbReference>
<gene>
    <name evidence="5" type="ORF">GF339_08630</name>
</gene>
<keyword evidence="1" id="KW-0479">Metal-binding</keyword>
<dbReference type="PANTHER" id="PTHR43401:SF2">
    <property type="entry name" value="L-THREONINE 3-DEHYDROGENASE"/>
    <property type="match status" value="1"/>
</dbReference>
<evidence type="ECO:0000313" key="6">
    <source>
        <dbReference type="Proteomes" id="UP000649604"/>
    </source>
</evidence>
<comment type="caution">
    <text evidence="5">The sequence shown here is derived from an EMBL/GenBank/DDBJ whole genome shotgun (WGS) entry which is preliminary data.</text>
</comment>
<evidence type="ECO:0000259" key="4">
    <source>
        <dbReference type="Pfam" id="PF08240"/>
    </source>
</evidence>
<dbReference type="InterPro" id="IPR050129">
    <property type="entry name" value="Zn_alcohol_dh"/>
</dbReference>
<evidence type="ECO:0000256" key="3">
    <source>
        <dbReference type="ARBA" id="ARBA00023002"/>
    </source>
</evidence>
<reference evidence="5" key="1">
    <citation type="submission" date="2019-11" db="EMBL/GenBank/DDBJ databases">
        <title>Microbial mats filling the niche in hypersaline microbial mats.</title>
        <authorList>
            <person name="Wong H.L."/>
            <person name="Macleod F.I."/>
            <person name="White R.A. III"/>
            <person name="Burns B.P."/>
        </authorList>
    </citation>
    <scope>NUCLEOTIDE SEQUENCE</scope>
    <source>
        <strain evidence="5">Rbin_158</strain>
    </source>
</reference>
<dbReference type="InterPro" id="IPR002328">
    <property type="entry name" value="ADH_Zn_CS"/>
</dbReference>
<name>A0A9D5JUY5_9BACT</name>
<dbReference type="InterPro" id="IPR013154">
    <property type="entry name" value="ADH-like_N"/>
</dbReference>
<dbReference type="Proteomes" id="UP000649604">
    <property type="component" value="Unassembled WGS sequence"/>
</dbReference>
<dbReference type="Gene3D" id="3.40.50.720">
    <property type="entry name" value="NAD(P)-binding Rossmann-like Domain"/>
    <property type="match status" value="1"/>
</dbReference>
<evidence type="ECO:0000313" key="5">
    <source>
        <dbReference type="EMBL" id="MBD3324635.1"/>
    </source>
</evidence>
<dbReference type="EMBL" id="WJJP01000269">
    <property type="protein sequence ID" value="MBD3324635.1"/>
    <property type="molecule type" value="Genomic_DNA"/>
</dbReference>
<dbReference type="GO" id="GO:0008270">
    <property type="term" value="F:zinc ion binding"/>
    <property type="evidence" value="ECO:0007669"/>
    <property type="project" value="InterPro"/>
</dbReference>
<accession>A0A9D5JUY5</accession>
<dbReference type="SUPFAM" id="SSF50129">
    <property type="entry name" value="GroES-like"/>
    <property type="match status" value="1"/>
</dbReference>
<organism evidence="5 6">
    <name type="scientific">candidate division KSB3 bacterium</name>
    <dbReference type="NCBI Taxonomy" id="2044937"/>
    <lineage>
        <taxon>Bacteria</taxon>
        <taxon>candidate division KSB3</taxon>
    </lineage>
</organism>
<dbReference type="SUPFAM" id="SSF51735">
    <property type="entry name" value="NAD(P)-binding Rossmann-fold domains"/>
    <property type="match status" value="1"/>
</dbReference>
<dbReference type="InterPro" id="IPR036291">
    <property type="entry name" value="NAD(P)-bd_dom_sf"/>
</dbReference>
<feature type="domain" description="Alcohol dehydrogenase-like N-terminal" evidence="4">
    <location>
        <begin position="27"/>
        <end position="146"/>
    </location>
</feature>
<dbReference type="PROSITE" id="PS00059">
    <property type="entry name" value="ADH_ZINC"/>
    <property type="match status" value="1"/>
</dbReference>
<proteinExistence type="predicted"/>
<evidence type="ECO:0000256" key="2">
    <source>
        <dbReference type="ARBA" id="ARBA00022833"/>
    </source>
</evidence>
<sequence>MEKITSCAFVYHKAGDVRREEKTIEWGETDLLVKVLASARCGTDKTIFYKGHPKVDQHTPIILGHELVGEIVGVGKQVNALTQGIGYKAGSTLTEDYLDFKEGEKVTVQSRIARYQNGLMLTTDPITILSFFIDGGYSQYMKIPRELIQSGSVMRIPSGISDEEGALVEPAACALESIFNTPHSVGVNSDGTHLFHSGVKQDGLACVIGSGTVSMIYALLCRAKGSREVYLLVRSEQKAAAARNLLGQGFTVYTIPKYDDQPLDQKLAIERDIATALTERTQGHLFDDVISACASPDAQRLMLELYNPVGYAVGACFGGTHALVDQANIDQNHYRMAKTIGTSGCSNRSMEVIIDMLAQKTLSFKGLTAGKRYTFRTDPQEFFTTTEEGLKPVLYAWE</sequence>
<dbReference type="GO" id="GO:0016491">
    <property type="term" value="F:oxidoreductase activity"/>
    <property type="evidence" value="ECO:0007669"/>
    <property type="project" value="UniProtKB-KW"/>
</dbReference>
<dbReference type="AlphaFoldDB" id="A0A9D5JUY5"/>
<evidence type="ECO:0000256" key="1">
    <source>
        <dbReference type="ARBA" id="ARBA00022723"/>
    </source>
</evidence>
<dbReference type="InterPro" id="IPR011032">
    <property type="entry name" value="GroES-like_sf"/>
</dbReference>
<keyword evidence="3" id="KW-0560">Oxidoreductase</keyword>
<protein>
    <submittedName>
        <fullName evidence="5">Alcohol dehydrogenase catalytic domain-containing protein</fullName>
    </submittedName>
</protein>
<dbReference type="Gene3D" id="3.90.180.10">
    <property type="entry name" value="Medium-chain alcohol dehydrogenases, catalytic domain"/>
    <property type="match status" value="1"/>
</dbReference>
<keyword evidence="2" id="KW-0862">Zinc</keyword>
<dbReference type="Pfam" id="PF08240">
    <property type="entry name" value="ADH_N"/>
    <property type="match status" value="1"/>
</dbReference>